<feature type="domain" description="VOC" evidence="1">
    <location>
        <begin position="5"/>
        <end position="123"/>
    </location>
</feature>
<evidence type="ECO:0000313" key="2">
    <source>
        <dbReference type="EMBL" id="GAA3093840.1"/>
    </source>
</evidence>
<dbReference type="PROSITE" id="PS51819">
    <property type="entry name" value="VOC"/>
    <property type="match status" value="1"/>
</dbReference>
<reference evidence="3" key="1">
    <citation type="journal article" date="2019" name="Int. J. Syst. Evol. Microbiol.">
        <title>The Global Catalogue of Microorganisms (GCM) 10K type strain sequencing project: providing services to taxonomists for standard genome sequencing and annotation.</title>
        <authorList>
            <consortium name="The Broad Institute Genomics Platform"/>
            <consortium name="The Broad Institute Genome Sequencing Center for Infectious Disease"/>
            <person name="Wu L."/>
            <person name="Ma J."/>
        </authorList>
    </citation>
    <scope>NUCLEOTIDE SEQUENCE [LARGE SCALE GENOMIC DNA]</scope>
    <source>
        <strain evidence="3">JCM 9092</strain>
    </source>
</reference>
<sequence length="124" mass="13874">MAIATYTLVALDCPEPEPLARFYQAVLGGEIRQYDEDWYDLYATGGARISFQRAPDHRPPKWPQAASDSQQLHLDFTVSDMEQAQQEVLAVGATPLDLDDRGGERGFRVYADPAGHPFCLCQEE</sequence>
<dbReference type="InterPro" id="IPR029068">
    <property type="entry name" value="Glyas_Bleomycin-R_OHBP_Dase"/>
</dbReference>
<gene>
    <name evidence="2" type="ORF">GCM10010449_16960</name>
</gene>
<dbReference type="InterPro" id="IPR041581">
    <property type="entry name" value="Glyoxalase_6"/>
</dbReference>
<dbReference type="Proteomes" id="UP001501637">
    <property type="component" value="Unassembled WGS sequence"/>
</dbReference>
<dbReference type="RefSeq" id="WP_344519895.1">
    <property type="nucleotide sequence ID" value="NZ_BAAAUG010000024.1"/>
</dbReference>
<comment type="caution">
    <text evidence="2">The sequence shown here is derived from an EMBL/GenBank/DDBJ whole genome shotgun (WGS) entry which is preliminary data.</text>
</comment>
<dbReference type="EMBL" id="BAAAUG010000024">
    <property type="protein sequence ID" value="GAA3093840.1"/>
    <property type="molecule type" value="Genomic_DNA"/>
</dbReference>
<accession>A0ABP6MFA3</accession>
<dbReference type="Pfam" id="PF18029">
    <property type="entry name" value="Glyoxalase_6"/>
    <property type="match status" value="1"/>
</dbReference>
<protein>
    <submittedName>
        <fullName evidence="2">VOC family protein</fullName>
    </submittedName>
</protein>
<evidence type="ECO:0000259" key="1">
    <source>
        <dbReference type="PROSITE" id="PS51819"/>
    </source>
</evidence>
<dbReference type="PANTHER" id="PTHR35908">
    <property type="entry name" value="HYPOTHETICAL FUSION PROTEIN"/>
    <property type="match status" value="1"/>
</dbReference>
<evidence type="ECO:0000313" key="3">
    <source>
        <dbReference type="Proteomes" id="UP001501637"/>
    </source>
</evidence>
<dbReference type="PANTHER" id="PTHR35908:SF1">
    <property type="entry name" value="CONSERVED PROTEIN"/>
    <property type="match status" value="1"/>
</dbReference>
<keyword evidence="3" id="KW-1185">Reference proteome</keyword>
<dbReference type="InterPro" id="IPR037523">
    <property type="entry name" value="VOC_core"/>
</dbReference>
<organism evidence="2 3">
    <name type="scientific">Streptomyces rectiviolaceus</name>
    <dbReference type="NCBI Taxonomy" id="332591"/>
    <lineage>
        <taxon>Bacteria</taxon>
        <taxon>Bacillati</taxon>
        <taxon>Actinomycetota</taxon>
        <taxon>Actinomycetes</taxon>
        <taxon>Kitasatosporales</taxon>
        <taxon>Streptomycetaceae</taxon>
        <taxon>Streptomyces</taxon>
    </lineage>
</organism>
<dbReference type="SUPFAM" id="SSF54593">
    <property type="entry name" value="Glyoxalase/Bleomycin resistance protein/Dihydroxybiphenyl dioxygenase"/>
    <property type="match status" value="1"/>
</dbReference>
<name>A0ABP6MFA3_9ACTN</name>
<dbReference type="Gene3D" id="3.10.180.10">
    <property type="entry name" value="2,3-Dihydroxybiphenyl 1,2-Dioxygenase, domain 1"/>
    <property type="match status" value="1"/>
</dbReference>
<dbReference type="CDD" id="cd06587">
    <property type="entry name" value="VOC"/>
    <property type="match status" value="1"/>
</dbReference>
<proteinExistence type="predicted"/>